<dbReference type="InterPro" id="IPR019019">
    <property type="entry name" value="H-type_lectin_domain"/>
</dbReference>
<dbReference type="AlphaFoldDB" id="A0A4Y1QE94"/>
<dbReference type="GO" id="GO:0030246">
    <property type="term" value="F:carbohydrate binding"/>
    <property type="evidence" value="ECO:0007669"/>
    <property type="project" value="InterPro"/>
</dbReference>
<name>A0A4Y1QE94_9EUPU</name>
<feature type="chain" id="PRO_5021363795" description="H-type lectin domain-containing protein" evidence="1">
    <location>
        <begin position="24"/>
        <end position="175"/>
    </location>
</feature>
<protein>
    <recommendedName>
        <fullName evidence="2">H-type lectin domain-containing protein</fullName>
    </recommendedName>
</protein>
<proteinExistence type="evidence at transcript level"/>
<dbReference type="SUPFAM" id="SSF141086">
    <property type="entry name" value="Agglutinin HPA-like"/>
    <property type="match status" value="1"/>
</dbReference>
<evidence type="ECO:0000256" key="1">
    <source>
        <dbReference type="SAM" id="SignalP"/>
    </source>
</evidence>
<reference evidence="3" key="1">
    <citation type="journal article" date="2019" name="Genome Biol. Evol.">
        <title>Insights into the Evolution of Shells and Love Darts of Land Snails Revealed from Their Matrix Proteins.</title>
        <authorList>
            <person name="Shimizu K."/>
            <person name="Kimura K."/>
            <person name="Isowa Y."/>
            <person name="Oshima K."/>
            <person name="Ishikawa M."/>
            <person name="Kagi H."/>
            <person name="Kito K."/>
            <person name="Hattori M."/>
            <person name="Chiba S."/>
            <person name="Endo K."/>
        </authorList>
    </citation>
    <scope>NUCLEOTIDE SEQUENCE</scope>
</reference>
<dbReference type="EMBL" id="LC375294">
    <property type="protein sequence ID" value="BBD49807.1"/>
    <property type="molecule type" value="mRNA"/>
</dbReference>
<evidence type="ECO:0000313" key="3">
    <source>
        <dbReference type="EMBL" id="BBD49807.1"/>
    </source>
</evidence>
<feature type="signal peptide" evidence="1">
    <location>
        <begin position="1"/>
        <end position="23"/>
    </location>
</feature>
<organism evidence="3">
    <name type="scientific">Euhadra quaesita</name>
    <dbReference type="NCBI Taxonomy" id="87842"/>
    <lineage>
        <taxon>Eukaryota</taxon>
        <taxon>Metazoa</taxon>
        <taxon>Spiralia</taxon>
        <taxon>Lophotrochozoa</taxon>
        <taxon>Mollusca</taxon>
        <taxon>Gastropoda</taxon>
        <taxon>Heterobranchia</taxon>
        <taxon>Euthyneura</taxon>
        <taxon>Panpulmonata</taxon>
        <taxon>Eupulmonata</taxon>
        <taxon>Stylommatophora</taxon>
        <taxon>Helicina</taxon>
        <taxon>Camaenoidea</taxon>
        <taxon>Camaenidae</taxon>
        <taxon>Bradybaeninae</taxon>
        <taxon>Euhadra</taxon>
    </lineage>
</organism>
<dbReference type="InterPro" id="IPR037221">
    <property type="entry name" value="H-type_lectin_dom_sf"/>
</dbReference>
<keyword evidence="1" id="KW-0732">Signal</keyword>
<dbReference type="GO" id="GO:0007155">
    <property type="term" value="P:cell adhesion"/>
    <property type="evidence" value="ECO:0007669"/>
    <property type="project" value="InterPro"/>
</dbReference>
<sequence>MTPLVACLTSALVFMGNLRVASSGADQYADLVKIHGLLKTADDRLVLLSTRNCQSGSGFVDFCPIAGKLSFSEVFSCFYNTITSGPVVKEVEIYFDSTFITKPNVAVFTSGISHFVVVSYNITVTKVTRTGLTIQAVGGPAPFSLGFNYVACDQQVLFPKAYLDIQDEIAFHSEQ</sequence>
<dbReference type="Pfam" id="PF09458">
    <property type="entry name" value="H_lectin"/>
    <property type="match status" value="1"/>
</dbReference>
<accession>A0A4Y1QE94</accession>
<feature type="domain" description="H-type lectin" evidence="2">
    <location>
        <begin position="91"/>
        <end position="151"/>
    </location>
</feature>
<evidence type="ECO:0000259" key="2">
    <source>
        <dbReference type="Pfam" id="PF09458"/>
    </source>
</evidence>